<evidence type="ECO:0000256" key="1">
    <source>
        <dbReference type="ARBA" id="ARBA00004651"/>
    </source>
</evidence>
<feature type="transmembrane region" description="Helical" evidence="7">
    <location>
        <begin position="185"/>
        <end position="204"/>
    </location>
</feature>
<feature type="transmembrane region" description="Helical" evidence="7">
    <location>
        <begin position="129"/>
        <end position="146"/>
    </location>
</feature>
<dbReference type="Pfam" id="PF01757">
    <property type="entry name" value="Acyl_transf_3"/>
    <property type="match status" value="1"/>
</dbReference>
<keyword evidence="9" id="KW-0012">Acyltransferase</keyword>
<protein>
    <submittedName>
        <fullName evidence="9">Surface polysaccharide O-acyltransferase, integral membrane enzyme</fullName>
    </submittedName>
</protein>
<dbReference type="InterPro" id="IPR002656">
    <property type="entry name" value="Acyl_transf_3_dom"/>
</dbReference>
<keyword evidence="10" id="KW-1185">Reference proteome</keyword>
<feature type="transmembrane region" description="Helical" evidence="7">
    <location>
        <begin position="21"/>
        <end position="40"/>
    </location>
</feature>
<feature type="transmembrane region" description="Helical" evidence="7">
    <location>
        <begin position="276"/>
        <end position="298"/>
    </location>
</feature>
<dbReference type="RefSeq" id="WP_090557819.1">
    <property type="nucleotide sequence ID" value="NZ_FNRA01000008.1"/>
</dbReference>
<dbReference type="STRING" id="425514.SAMN05443550_10841"/>
<evidence type="ECO:0000256" key="4">
    <source>
        <dbReference type="ARBA" id="ARBA00022692"/>
    </source>
</evidence>
<keyword evidence="4 7" id="KW-0812">Transmembrane</keyword>
<accession>A0A1H4FNY6</accession>
<feature type="domain" description="Acyltransferase 3" evidence="8">
    <location>
        <begin position="15"/>
        <end position="325"/>
    </location>
</feature>
<evidence type="ECO:0000259" key="8">
    <source>
        <dbReference type="Pfam" id="PF01757"/>
    </source>
</evidence>
<dbReference type="OrthoDB" id="9810469at2"/>
<dbReference type="GO" id="GO:0009246">
    <property type="term" value="P:enterobacterial common antigen biosynthetic process"/>
    <property type="evidence" value="ECO:0007669"/>
    <property type="project" value="TreeGrafter"/>
</dbReference>
<feature type="transmembrane region" description="Helical" evidence="7">
    <location>
        <begin position="211"/>
        <end position="233"/>
    </location>
</feature>
<evidence type="ECO:0000256" key="5">
    <source>
        <dbReference type="ARBA" id="ARBA00022989"/>
    </source>
</evidence>
<dbReference type="GO" id="GO:0016413">
    <property type="term" value="F:O-acetyltransferase activity"/>
    <property type="evidence" value="ECO:0007669"/>
    <property type="project" value="TreeGrafter"/>
</dbReference>
<reference evidence="9 10" key="1">
    <citation type="submission" date="2016-10" db="EMBL/GenBank/DDBJ databases">
        <authorList>
            <person name="de Groot N.N."/>
        </authorList>
    </citation>
    <scope>NUCLEOTIDE SEQUENCE [LARGE SCALE GENOMIC DNA]</scope>
    <source>
        <strain evidence="9 10">DSM 19033</strain>
    </source>
</reference>
<evidence type="ECO:0000256" key="6">
    <source>
        <dbReference type="ARBA" id="ARBA00023136"/>
    </source>
</evidence>
<dbReference type="PANTHER" id="PTHR40074:SF2">
    <property type="entry name" value="O-ACETYLTRANSFERASE WECH"/>
    <property type="match status" value="1"/>
</dbReference>
<comment type="similarity">
    <text evidence="2">Belongs to the acyltransferase 3 family.</text>
</comment>
<keyword evidence="5 7" id="KW-1133">Transmembrane helix</keyword>
<evidence type="ECO:0000313" key="9">
    <source>
        <dbReference type="EMBL" id="SEA99014.1"/>
    </source>
</evidence>
<proteinExistence type="inferred from homology"/>
<dbReference type="AlphaFoldDB" id="A0A1H4FNY6"/>
<feature type="transmembrane region" description="Helical" evidence="7">
    <location>
        <begin position="91"/>
        <end position="109"/>
    </location>
</feature>
<sequence length="344" mass="39389">MTIPVLKDLSQRSASADILKTISILAVVFIHGSHLFPFSPSNLDFDPENLDFFKNAFRFCVPVFLFIWAYFMEKTTIKKGAGNSLARFYKLLIPFMFWSSVYFLLIANFKQLSLAAIISKHLTGYGWSGQYYFIILFQLLLLFSIIRRIALRFERFVPIIYILSILFYGFITYSHWFQIGIIGKLSYRPFFYWMPYVILGILYAHRNIFRFSLPVAVVVISPLLILIEIYYLHPPLENIYMLPGVFITSLVLLSSMQSKLTYENIPPHVGKSIQALANYTLGIFCLNPLIIIILSSLVKRVGFSVQFPGASIVLPLISTVFICSACILLINLIKKIRLGILVAN</sequence>
<evidence type="ECO:0000313" key="10">
    <source>
        <dbReference type="Proteomes" id="UP000198850"/>
    </source>
</evidence>
<name>A0A1H4FNY6_9SPHI</name>
<keyword evidence="6 7" id="KW-0472">Membrane</keyword>
<dbReference type="EMBL" id="FNRA01000008">
    <property type="protein sequence ID" value="SEA99014.1"/>
    <property type="molecule type" value="Genomic_DNA"/>
</dbReference>
<feature type="transmembrane region" description="Helical" evidence="7">
    <location>
        <begin position="52"/>
        <end position="71"/>
    </location>
</feature>
<dbReference type="PANTHER" id="PTHR40074">
    <property type="entry name" value="O-ACETYLTRANSFERASE WECH"/>
    <property type="match status" value="1"/>
</dbReference>
<dbReference type="GO" id="GO:0005886">
    <property type="term" value="C:plasma membrane"/>
    <property type="evidence" value="ECO:0007669"/>
    <property type="project" value="UniProtKB-SubCell"/>
</dbReference>
<keyword evidence="9" id="KW-0808">Transferase</keyword>
<feature type="transmembrane region" description="Helical" evidence="7">
    <location>
        <begin position="239"/>
        <end position="256"/>
    </location>
</feature>
<comment type="subcellular location">
    <subcellularLocation>
        <location evidence="1">Cell membrane</location>
        <topology evidence="1">Multi-pass membrane protein</topology>
    </subcellularLocation>
</comment>
<evidence type="ECO:0000256" key="2">
    <source>
        <dbReference type="ARBA" id="ARBA00007400"/>
    </source>
</evidence>
<keyword evidence="3" id="KW-1003">Cell membrane</keyword>
<gene>
    <name evidence="9" type="ORF">SAMN05443550_10841</name>
</gene>
<organism evidence="9 10">
    <name type="scientific">Pedobacter hartonius</name>
    <dbReference type="NCBI Taxonomy" id="425514"/>
    <lineage>
        <taxon>Bacteria</taxon>
        <taxon>Pseudomonadati</taxon>
        <taxon>Bacteroidota</taxon>
        <taxon>Sphingobacteriia</taxon>
        <taxon>Sphingobacteriales</taxon>
        <taxon>Sphingobacteriaceae</taxon>
        <taxon>Pedobacter</taxon>
    </lineage>
</organism>
<evidence type="ECO:0000256" key="7">
    <source>
        <dbReference type="SAM" id="Phobius"/>
    </source>
</evidence>
<feature type="transmembrane region" description="Helical" evidence="7">
    <location>
        <begin position="310"/>
        <end position="333"/>
    </location>
</feature>
<evidence type="ECO:0000256" key="3">
    <source>
        <dbReference type="ARBA" id="ARBA00022475"/>
    </source>
</evidence>
<dbReference type="Proteomes" id="UP000198850">
    <property type="component" value="Unassembled WGS sequence"/>
</dbReference>
<feature type="transmembrane region" description="Helical" evidence="7">
    <location>
        <begin position="158"/>
        <end position="179"/>
    </location>
</feature>